<proteinExistence type="predicted"/>
<dbReference type="KEGG" id="roz:CBI38_24635"/>
<protein>
    <recommendedName>
        <fullName evidence="3">DNA-binding protein</fullName>
    </recommendedName>
</protein>
<name>A0A2S2C046_9NOCA</name>
<evidence type="ECO:0008006" key="3">
    <source>
        <dbReference type="Google" id="ProtNLM"/>
    </source>
</evidence>
<dbReference type="EMBL" id="CP021354">
    <property type="protein sequence ID" value="AWK74265.1"/>
    <property type="molecule type" value="Genomic_DNA"/>
</dbReference>
<dbReference type="AlphaFoldDB" id="A0A2S2C046"/>
<organism evidence="1 2">
    <name type="scientific">Rhodococcus oxybenzonivorans</name>
    <dbReference type="NCBI Taxonomy" id="1990687"/>
    <lineage>
        <taxon>Bacteria</taxon>
        <taxon>Bacillati</taxon>
        <taxon>Actinomycetota</taxon>
        <taxon>Actinomycetes</taxon>
        <taxon>Mycobacteriales</taxon>
        <taxon>Nocardiaceae</taxon>
        <taxon>Rhodococcus</taxon>
    </lineage>
</organism>
<gene>
    <name evidence="1" type="ORF">CBI38_24635</name>
</gene>
<reference evidence="1 2" key="1">
    <citation type="submission" date="2017-05" db="EMBL/GenBank/DDBJ databases">
        <title>Isolation of Rhodococcus sp. S2-17 biodegrading of BP-3.</title>
        <authorList>
            <person name="Lee Y."/>
            <person name="Kim K.H."/>
            <person name="Chun B.H."/>
            <person name="Jung H.S."/>
            <person name="Jeon C.O."/>
        </authorList>
    </citation>
    <scope>NUCLEOTIDE SEQUENCE [LARGE SCALE GENOMIC DNA]</scope>
    <source>
        <strain evidence="1 2">S2-17</strain>
    </source>
</reference>
<keyword evidence="2" id="KW-1185">Reference proteome</keyword>
<dbReference type="RefSeq" id="WP_109333030.1">
    <property type="nucleotide sequence ID" value="NZ_CP021354.1"/>
</dbReference>
<dbReference type="Proteomes" id="UP000245711">
    <property type="component" value="Chromosome"/>
</dbReference>
<sequence>MSDLFDVLIAETFDTVTWLREKALTPKARAYDPDGLPATSGPRSTPPLDIDVLHQSDTEAAIIARWALHFGAMQHDAPLLPVGFWYSQSGEPCGLRTDGMSALGQVVDWFNENRAWIEVHPRAVLFGAELRMARDLSEKVLGLSARWITAAEASRLVDRSVEQITKWRQAGDVVDNGRMGAERRYDRDSVLHCRDQKLACQKASQRKPAGQLV</sequence>
<accession>A0A2S2C046</accession>
<evidence type="ECO:0000313" key="1">
    <source>
        <dbReference type="EMBL" id="AWK74265.1"/>
    </source>
</evidence>
<evidence type="ECO:0000313" key="2">
    <source>
        <dbReference type="Proteomes" id="UP000245711"/>
    </source>
</evidence>